<organism evidence="3 4">
    <name type="scientific">Peronospora belbahrii</name>
    <dbReference type="NCBI Taxonomy" id="622444"/>
    <lineage>
        <taxon>Eukaryota</taxon>
        <taxon>Sar</taxon>
        <taxon>Stramenopiles</taxon>
        <taxon>Oomycota</taxon>
        <taxon>Peronosporomycetes</taxon>
        <taxon>Peronosporales</taxon>
        <taxon>Peronosporaceae</taxon>
        <taxon>Peronospora</taxon>
    </lineage>
</organism>
<name>A0AAU9KS59_9STRA</name>
<evidence type="ECO:0000256" key="1">
    <source>
        <dbReference type="ARBA" id="ARBA00022737"/>
    </source>
</evidence>
<dbReference type="InterPro" id="IPR011990">
    <property type="entry name" value="TPR-like_helical_dom_sf"/>
</dbReference>
<protein>
    <recommendedName>
        <fullName evidence="5">Pentacotripeptide-repeat region of PRORP domain-containing protein</fullName>
    </recommendedName>
</protein>
<evidence type="ECO:0000313" key="3">
    <source>
        <dbReference type="EMBL" id="CAH0475683.1"/>
    </source>
</evidence>
<dbReference type="Gene3D" id="1.25.40.10">
    <property type="entry name" value="Tetratricopeptide repeat domain"/>
    <property type="match status" value="5"/>
</dbReference>
<dbReference type="InterPro" id="IPR002885">
    <property type="entry name" value="PPR_rpt"/>
</dbReference>
<dbReference type="Proteomes" id="UP001160483">
    <property type="component" value="Unassembled WGS sequence"/>
</dbReference>
<dbReference type="AlphaFoldDB" id="A0AAU9KS59"/>
<proteinExistence type="predicted"/>
<dbReference type="PANTHER" id="PTHR47936:SF1">
    <property type="entry name" value="PENTATRICOPEPTIDE REPEAT-CONTAINING PROTEIN GUN1, CHLOROPLASTIC"/>
    <property type="match status" value="1"/>
</dbReference>
<dbReference type="EMBL" id="CAKKTJ010000131">
    <property type="protein sequence ID" value="CAH0475683.1"/>
    <property type="molecule type" value="Genomic_DNA"/>
</dbReference>
<feature type="repeat" description="PPR" evidence="2">
    <location>
        <begin position="430"/>
        <end position="464"/>
    </location>
</feature>
<dbReference type="Pfam" id="PF13041">
    <property type="entry name" value="PPR_2"/>
    <property type="match status" value="2"/>
</dbReference>
<dbReference type="PANTHER" id="PTHR47936">
    <property type="entry name" value="PPR_LONG DOMAIN-CONTAINING PROTEIN"/>
    <property type="match status" value="1"/>
</dbReference>
<evidence type="ECO:0008006" key="5">
    <source>
        <dbReference type="Google" id="ProtNLM"/>
    </source>
</evidence>
<evidence type="ECO:0000313" key="4">
    <source>
        <dbReference type="Proteomes" id="UP001160483"/>
    </source>
</evidence>
<accession>A0AAU9KS59</accession>
<feature type="repeat" description="PPR" evidence="2">
    <location>
        <begin position="139"/>
        <end position="174"/>
    </location>
</feature>
<dbReference type="NCBIfam" id="TIGR00756">
    <property type="entry name" value="PPR"/>
    <property type="match status" value="2"/>
</dbReference>
<sequence>MNVSKSSWRLQAMVNDVEQSLPHDKGRRYYNRQLVEMLEQSDYNRAWAIVETLHRRYPNKAVLWTYTYNLILRHYCKQQKTLMNLNLTRILALLDVMVAQGCANQISFQVAMAACSRARHLRSARHVLEKIKEADKKPDERIYGFLINCCARKQGLIKIAERYFYEMILAGVKPTMLVINALLRVYSRDSGRSNAMLKLVERAMDEFGLVPDTVTTRTIVYYLLRKGDIDGAVNFLQQVDSLSFAKLMKLPVRRQVVNALVDACRQRGEWDLAEYGLTILERTDEESVSAVDLARNVQDSIELKKLVARRDAVTVAVVWALDNQDWSQMTRLEKGAFLRDRNQSESFERALEYMRTCNSFSKKRAIERLSLKLEGKLRILDELICTRSASAEDFNAMLCACGRQGHSADAVSVMTKMKKYAEVTPECKPTIWSYNALLNGYAVGGNVEHIEAVVNEMIDNELQLDQVTMNTVMKGYIASLKGGISRSPQVRLNNVVRALSFFEWCTEDQKLDPGAATYYLMFRLFSTYLGIPCKGSNYQPNDEDQLSDGSYSEEIVDGPDGELMAWMGKFISSTCHDAPLGSLDIGVFNNAFDYYYRLGDVDASFALFNLMKKRGFEPNDTTLGLMFATCASQQQFEVGLKFLDHLMTVDGYKPTLKVLRGAMQLCANSKNPDGTLELFRAIESSGLFSLTVETYEPVVFAYARVGNVASAWEIANEMEEKLGRVSVSIYNRILLACVEAALPGRALEVLGVIRRKGVTPDIISYNTALEAFVKAGERAAWWRKHKGSWEGEDVDSDIGEADRNDYFGSVDVMKGECGSGEPTLVAGCSVNLVPSKDYELEQREKATWVRASILGLLEDMQQGQVRPDMITYERAIAACSVNEDSEGVITIFDHYLIDRSKITVELKSDLVTESSFSAYLVECTSLQDKDRVIEALSLFRKWHAATGQAPPAFVMAQLLDSLDDLGEWRRAVRMLPNWQALFGVPPSVAVFNRIMQMCNRAEEYQLVAPIFATMQDTAAYRVYPDTESYIQRIYAEEQRENWVAATDLFIEMQKICPSDDIPHQQLQKIALGRYRMRQNEH</sequence>
<reference evidence="3" key="1">
    <citation type="submission" date="2021-11" db="EMBL/GenBank/DDBJ databases">
        <authorList>
            <person name="Islam A."/>
            <person name="Islam S."/>
            <person name="Flora M.S."/>
            <person name="Rahman M."/>
            <person name="Ziaur R.M."/>
            <person name="Epstein J.H."/>
            <person name="Hassan M."/>
            <person name="Klassen M."/>
            <person name="Woodard K."/>
            <person name="Webb A."/>
            <person name="Webby R.J."/>
            <person name="El Zowalaty M.E."/>
        </authorList>
    </citation>
    <scope>NUCLEOTIDE SEQUENCE</scope>
    <source>
        <strain evidence="3">Pbs3</strain>
    </source>
</reference>
<feature type="repeat" description="PPR" evidence="2">
    <location>
        <begin position="584"/>
        <end position="618"/>
    </location>
</feature>
<feature type="repeat" description="PPR" evidence="2">
    <location>
        <begin position="726"/>
        <end position="760"/>
    </location>
</feature>
<dbReference type="Pfam" id="PF01535">
    <property type="entry name" value="PPR"/>
    <property type="match status" value="1"/>
</dbReference>
<comment type="caution">
    <text evidence="3">The sequence shown here is derived from an EMBL/GenBank/DDBJ whole genome shotgun (WGS) entry which is preliminary data.</text>
</comment>
<dbReference type="Pfam" id="PF13812">
    <property type="entry name" value="PPR_3"/>
    <property type="match status" value="1"/>
</dbReference>
<gene>
    <name evidence="3" type="ORF">PBS003_LOCUS2493</name>
</gene>
<dbReference type="PROSITE" id="PS51375">
    <property type="entry name" value="PPR"/>
    <property type="match status" value="4"/>
</dbReference>
<evidence type="ECO:0000256" key="2">
    <source>
        <dbReference type="PROSITE-ProRule" id="PRU00708"/>
    </source>
</evidence>
<keyword evidence="1" id="KW-0677">Repeat</keyword>